<dbReference type="Gene3D" id="1.20.1250.20">
    <property type="entry name" value="MFS general substrate transporter like domains"/>
    <property type="match status" value="1"/>
</dbReference>
<feature type="transmembrane region" description="Helical" evidence="7">
    <location>
        <begin position="93"/>
        <end position="118"/>
    </location>
</feature>
<evidence type="ECO:0000256" key="3">
    <source>
        <dbReference type="ARBA" id="ARBA00022475"/>
    </source>
</evidence>
<keyword evidence="2" id="KW-0813">Transport</keyword>
<gene>
    <name evidence="8" type="ORF">GR257_29840</name>
</gene>
<organism evidence="8 9">
    <name type="scientific">Rhizobium leguminosarum</name>
    <dbReference type="NCBI Taxonomy" id="384"/>
    <lineage>
        <taxon>Bacteria</taxon>
        <taxon>Pseudomonadati</taxon>
        <taxon>Pseudomonadota</taxon>
        <taxon>Alphaproteobacteria</taxon>
        <taxon>Hyphomicrobiales</taxon>
        <taxon>Rhizobiaceae</taxon>
        <taxon>Rhizobium/Agrobacterium group</taxon>
        <taxon>Rhizobium</taxon>
    </lineage>
</organism>
<keyword evidence="3" id="KW-1003">Cell membrane</keyword>
<evidence type="ECO:0000256" key="7">
    <source>
        <dbReference type="SAM" id="Phobius"/>
    </source>
</evidence>
<dbReference type="EMBL" id="WUFV01000025">
    <property type="protein sequence ID" value="NEK18994.1"/>
    <property type="molecule type" value="Genomic_DNA"/>
</dbReference>
<evidence type="ECO:0000256" key="2">
    <source>
        <dbReference type="ARBA" id="ARBA00022448"/>
    </source>
</evidence>
<name>A0A7K3VQ39_RHILE</name>
<evidence type="ECO:0000256" key="5">
    <source>
        <dbReference type="ARBA" id="ARBA00022989"/>
    </source>
</evidence>
<dbReference type="SUPFAM" id="SSF103473">
    <property type="entry name" value="MFS general substrate transporter"/>
    <property type="match status" value="1"/>
</dbReference>
<dbReference type="AlphaFoldDB" id="A0A7K3VQ39"/>
<feature type="transmembrane region" description="Helical" evidence="7">
    <location>
        <begin position="43"/>
        <end position="62"/>
    </location>
</feature>
<feature type="transmembrane region" description="Helical" evidence="7">
    <location>
        <begin position="246"/>
        <end position="269"/>
    </location>
</feature>
<feature type="transmembrane region" description="Helical" evidence="7">
    <location>
        <begin position="162"/>
        <end position="183"/>
    </location>
</feature>
<dbReference type="Proteomes" id="UP000471705">
    <property type="component" value="Unassembled WGS sequence"/>
</dbReference>
<feature type="transmembrane region" description="Helical" evidence="7">
    <location>
        <begin position="139"/>
        <end position="156"/>
    </location>
</feature>
<proteinExistence type="predicted"/>
<feature type="transmembrane region" description="Helical" evidence="7">
    <location>
        <begin position="7"/>
        <end position="31"/>
    </location>
</feature>
<evidence type="ECO:0000256" key="6">
    <source>
        <dbReference type="ARBA" id="ARBA00023136"/>
    </source>
</evidence>
<reference evidence="8 9" key="1">
    <citation type="submission" date="2019-12" db="EMBL/GenBank/DDBJ databases">
        <title>Rhizobium genotypes associated with high levels of biological nitrogen fixation by grain legumes in a temperate-maritime cropping system.</title>
        <authorList>
            <person name="Maluk M."/>
            <person name="Francesc Ferrando Molina F."/>
            <person name="Lopez Del Egido L."/>
            <person name="Lafos M."/>
            <person name="Langarica-Fuentes A."/>
            <person name="Gebre Yohannes G."/>
            <person name="Young M.W."/>
            <person name="Martin P."/>
            <person name="Gantlett R."/>
            <person name="Kenicer G."/>
            <person name="Hawes C."/>
            <person name="Begg G.S."/>
            <person name="Quilliam R.S."/>
            <person name="Squire G.R."/>
            <person name="Poole P.S."/>
            <person name="Young P.W."/>
            <person name="Iannetta P.M."/>
            <person name="James E.K."/>
        </authorList>
    </citation>
    <scope>NUCLEOTIDE SEQUENCE [LARGE SCALE GENOMIC DNA]</scope>
    <source>
        <strain evidence="8 9">JHI54</strain>
    </source>
</reference>
<evidence type="ECO:0000313" key="9">
    <source>
        <dbReference type="Proteomes" id="UP000471705"/>
    </source>
</evidence>
<sequence>MQYRPFHLYFAAAAGAFSRGVFTVTTAWTALTLTNDIASVGRVLMIWSVLALFIGPFVGVFVDRHDRRLCVLTGQGVCTIALALPLLPFGLSYSLIVAVSLIWAIGQLLIVGPFDALLQGSVAPGLRRQIGARMGSARQIAMVGGGGLAGFIVHYFGAIGGYFIAASSAALMWAAVFALRSVTIEKRGVTVSGYVAHLKEGLDYLANYPALLGTAAIGALAFSAGQMTNALLPAFIRNDIGAGSDLYGVADAAWSAGAVTGSALVIYLLKTRKLALLDGQSLLALGILMGSLFFIKLPMPVIAIQVLAGGAANIAKAISDGNILHRCAEDKIGRVRSLVQALTGLMGVVIYLSPSVLRNYSAGQIYLVWGIVLAIVGAGLSLAIIRSKQSHAQPEER</sequence>
<dbReference type="GO" id="GO:0005886">
    <property type="term" value="C:plasma membrane"/>
    <property type="evidence" value="ECO:0007669"/>
    <property type="project" value="UniProtKB-SubCell"/>
</dbReference>
<feature type="transmembrane region" description="Helical" evidence="7">
    <location>
        <begin position="276"/>
        <end position="295"/>
    </location>
</feature>
<feature type="transmembrane region" description="Helical" evidence="7">
    <location>
        <begin position="363"/>
        <end position="385"/>
    </location>
</feature>
<evidence type="ECO:0000313" key="8">
    <source>
        <dbReference type="EMBL" id="NEK18994.1"/>
    </source>
</evidence>
<evidence type="ECO:0000256" key="4">
    <source>
        <dbReference type="ARBA" id="ARBA00022692"/>
    </source>
</evidence>
<dbReference type="InterPro" id="IPR036259">
    <property type="entry name" value="MFS_trans_sf"/>
</dbReference>
<feature type="transmembrane region" description="Helical" evidence="7">
    <location>
        <begin position="69"/>
        <end position="87"/>
    </location>
</feature>
<feature type="transmembrane region" description="Helical" evidence="7">
    <location>
        <begin position="204"/>
        <end position="226"/>
    </location>
</feature>
<dbReference type="PANTHER" id="PTHR23513">
    <property type="entry name" value="INTEGRAL MEMBRANE EFFLUX PROTEIN-RELATED"/>
    <property type="match status" value="1"/>
</dbReference>
<accession>A0A7K3VQ39</accession>
<keyword evidence="5 7" id="KW-1133">Transmembrane helix</keyword>
<protein>
    <submittedName>
        <fullName evidence="8">MFS transporter</fullName>
    </submittedName>
</protein>
<comment type="subcellular location">
    <subcellularLocation>
        <location evidence="1">Cell membrane</location>
        <topology evidence="1">Multi-pass membrane protein</topology>
    </subcellularLocation>
</comment>
<keyword evidence="4 7" id="KW-0812">Transmembrane</keyword>
<keyword evidence="6 7" id="KW-0472">Membrane</keyword>
<evidence type="ECO:0000256" key="1">
    <source>
        <dbReference type="ARBA" id="ARBA00004651"/>
    </source>
</evidence>
<comment type="caution">
    <text evidence="8">The sequence shown here is derived from an EMBL/GenBank/DDBJ whole genome shotgun (WGS) entry which is preliminary data.</text>
</comment>
<dbReference type="PANTHER" id="PTHR23513:SF9">
    <property type="entry name" value="ENTEROBACTIN EXPORTER ENTS"/>
    <property type="match status" value="1"/>
</dbReference>